<dbReference type="InterPro" id="IPR018466">
    <property type="entry name" value="Kre9/Knh1-like_N"/>
</dbReference>
<dbReference type="Pfam" id="PF10342">
    <property type="entry name" value="Kre9_KNH"/>
    <property type="match status" value="1"/>
</dbReference>
<dbReference type="Gene3D" id="2.60.40.10">
    <property type="entry name" value="Immunoglobulins"/>
    <property type="match status" value="1"/>
</dbReference>
<evidence type="ECO:0000256" key="1">
    <source>
        <dbReference type="ARBA" id="ARBA00022729"/>
    </source>
</evidence>
<dbReference type="InterPro" id="IPR035986">
    <property type="entry name" value="PKD_dom_sf"/>
</dbReference>
<dbReference type="InterPro" id="IPR013783">
    <property type="entry name" value="Ig-like_fold"/>
</dbReference>
<feature type="domain" description="Yeast cell wall synthesis Kre9/Knh1-like N-terminal" evidence="2">
    <location>
        <begin position="49"/>
        <end position="125"/>
    </location>
</feature>
<name>A0A1G2PSR2_9BACT</name>
<dbReference type="EMBL" id="MHSU01000004">
    <property type="protein sequence ID" value="OHA51364.1"/>
    <property type="molecule type" value="Genomic_DNA"/>
</dbReference>
<evidence type="ECO:0000259" key="2">
    <source>
        <dbReference type="Pfam" id="PF10342"/>
    </source>
</evidence>
<organism evidence="3 4">
    <name type="scientific">Candidatus Terrybacteria bacterium RIFCSPHIGHO2_02_41_19</name>
    <dbReference type="NCBI Taxonomy" id="1802364"/>
    <lineage>
        <taxon>Bacteria</taxon>
        <taxon>Candidatus Terryibacteriota</taxon>
    </lineage>
</organism>
<sequence>MLSSASAFWPFGKSKNKEQDNRNYAGTAVNAKSENSKITTSTTITVIWPTMPETLIAGKNYTIEWKSKGFGKKEKASIYLSRTVENGQIVTPFAVNVPNNGSYVWRAPEILGDKFTILIKIGLESDYSDNYFSIERKNFPPTIIGATKIPADIKVGQQVDFNWIATDANNDNLAWRIDWGDNLWAEVACESAHLQNGMNYNIGTGHYWKESGTYKVVATVNDCRGKTDKKESTAVVKD</sequence>
<accession>A0A1G2PSR2</accession>
<evidence type="ECO:0000313" key="3">
    <source>
        <dbReference type="EMBL" id="OHA51364.1"/>
    </source>
</evidence>
<evidence type="ECO:0000313" key="4">
    <source>
        <dbReference type="Proteomes" id="UP000178646"/>
    </source>
</evidence>
<protein>
    <recommendedName>
        <fullName evidence="2">Yeast cell wall synthesis Kre9/Knh1-like N-terminal domain-containing protein</fullName>
    </recommendedName>
</protein>
<reference evidence="3 4" key="1">
    <citation type="journal article" date="2016" name="Nat. Commun.">
        <title>Thousands of microbial genomes shed light on interconnected biogeochemical processes in an aquifer system.</title>
        <authorList>
            <person name="Anantharaman K."/>
            <person name="Brown C.T."/>
            <person name="Hug L.A."/>
            <person name="Sharon I."/>
            <person name="Castelle C.J."/>
            <person name="Probst A.J."/>
            <person name="Thomas B.C."/>
            <person name="Singh A."/>
            <person name="Wilkins M.J."/>
            <person name="Karaoz U."/>
            <person name="Brodie E.L."/>
            <person name="Williams K.H."/>
            <person name="Hubbard S.S."/>
            <person name="Banfield J.F."/>
        </authorList>
    </citation>
    <scope>NUCLEOTIDE SEQUENCE [LARGE SCALE GENOMIC DNA]</scope>
</reference>
<dbReference type="AlphaFoldDB" id="A0A1G2PSR2"/>
<proteinExistence type="predicted"/>
<gene>
    <name evidence="3" type="ORF">A2W59_01695</name>
</gene>
<dbReference type="SUPFAM" id="SSF49299">
    <property type="entry name" value="PKD domain"/>
    <property type="match status" value="1"/>
</dbReference>
<comment type="caution">
    <text evidence="3">The sequence shown here is derived from an EMBL/GenBank/DDBJ whole genome shotgun (WGS) entry which is preliminary data.</text>
</comment>
<keyword evidence="1" id="KW-0732">Signal</keyword>
<dbReference type="Proteomes" id="UP000178646">
    <property type="component" value="Unassembled WGS sequence"/>
</dbReference>